<dbReference type="SUPFAM" id="SSF55681">
    <property type="entry name" value="Class II aaRS and biotin synthetases"/>
    <property type="match status" value="1"/>
</dbReference>
<feature type="domain" description="Aminoacyl-transfer RNA synthetases class-II family profile" evidence="10">
    <location>
        <begin position="132"/>
        <end position="424"/>
    </location>
</feature>
<dbReference type="NCBIfam" id="NF003483">
    <property type="entry name" value="PRK05159.1"/>
    <property type="match status" value="1"/>
</dbReference>
<evidence type="ECO:0000256" key="3">
    <source>
        <dbReference type="ARBA" id="ARBA00022490"/>
    </source>
</evidence>
<keyword evidence="7 9" id="KW-0648">Protein biosynthesis</keyword>
<dbReference type="PROSITE" id="PS50862">
    <property type="entry name" value="AA_TRNA_LIGASE_II"/>
    <property type="match status" value="1"/>
</dbReference>
<dbReference type="GO" id="GO:0003723">
    <property type="term" value="F:RNA binding"/>
    <property type="evidence" value="ECO:0007669"/>
    <property type="project" value="TreeGrafter"/>
</dbReference>
<comment type="caution">
    <text evidence="9">Lacks conserved residue(s) required for the propagation of feature annotation.</text>
</comment>
<feature type="binding site" evidence="9">
    <location>
        <position position="362"/>
    </location>
    <ligand>
        <name>L-aspartate</name>
        <dbReference type="ChEBI" id="CHEBI:29991"/>
    </ligand>
</feature>
<keyword evidence="6 9" id="KW-0067">ATP-binding</keyword>
<comment type="catalytic activity">
    <reaction evidence="9">
        <text>tRNA(Asp) + L-aspartate + ATP = L-aspartyl-tRNA(Asp) + AMP + diphosphate</text>
        <dbReference type="Rhea" id="RHEA:19649"/>
        <dbReference type="Rhea" id="RHEA-COMP:9660"/>
        <dbReference type="Rhea" id="RHEA-COMP:9678"/>
        <dbReference type="ChEBI" id="CHEBI:29991"/>
        <dbReference type="ChEBI" id="CHEBI:30616"/>
        <dbReference type="ChEBI" id="CHEBI:33019"/>
        <dbReference type="ChEBI" id="CHEBI:78442"/>
        <dbReference type="ChEBI" id="CHEBI:78516"/>
        <dbReference type="ChEBI" id="CHEBI:456215"/>
        <dbReference type="EC" id="6.1.1.12"/>
    </reaction>
</comment>
<dbReference type="PANTHER" id="PTHR43450:SF1">
    <property type="entry name" value="ASPARTATE--TRNA LIGASE, CYTOPLASMIC"/>
    <property type="match status" value="1"/>
</dbReference>
<feature type="binding site" evidence="9">
    <location>
        <position position="165"/>
    </location>
    <ligand>
        <name>L-aspartate</name>
        <dbReference type="ChEBI" id="CHEBI:29991"/>
    </ligand>
</feature>
<dbReference type="SUPFAM" id="SSF50249">
    <property type="entry name" value="Nucleic acid-binding proteins"/>
    <property type="match status" value="1"/>
</dbReference>
<dbReference type="Pfam" id="PF01336">
    <property type="entry name" value="tRNA_anti-codon"/>
    <property type="match status" value="1"/>
</dbReference>
<evidence type="ECO:0000256" key="9">
    <source>
        <dbReference type="HAMAP-Rule" id="MF_02075"/>
    </source>
</evidence>
<evidence type="ECO:0000256" key="2">
    <source>
        <dbReference type="ARBA" id="ARBA00005312"/>
    </source>
</evidence>
<name>A0A2M7R8F9_9BACT</name>
<dbReference type="InterPro" id="IPR004364">
    <property type="entry name" value="Aa-tRNA-synt_II"/>
</dbReference>
<dbReference type="EMBL" id="PFLX01000001">
    <property type="protein sequence ID" value="PIY91089.1"/>
    <property type="molecule type" value="Genomic_DNA"/>
</dbReference>
<dbReference type="InterPro" id="IPR004523">
    <property type="entry name" value="Asp-tRNA_synthase_2"/>
</dbReference>
<dbReference type="HAMAP" id="MF_02075">
    <property type="entry name" value="Asp_tRNA_synth_type2"/>
    <property type="match status" value="1"/>
</dbReference>
<feature type="binding site" evidence="9">
    <location>
        <begin position="208"/>
        <end position="210"/>
    </location>
    <ligand>
        <name>ATP</name>
        <dbReference type="ChEBI" id="CHEBI:30616"/>
    </ligand>
</feature>
<feature type="binding site" evidence="9">
    <location>
        <position position="358"/>
    </location>
    <ligand>
        <name>L-aspartate</name>
        <dbReference type="ChEBI" id="CHEBI:29991"/>
    </ligand>
</feature>
<gene>
    <name evidence="9" type="primary">aspS</name>
    <name evidence="11" type="ORF">COY72_00075</name>
</gene>
<dbReference type="InterPro" id="IPR012340">
    <property type="entry name" value="NA-bd_OB-fold"/>
</dbReference>
<dbReference type="CDD" id="cd04317">
    <property type="entry name" value="EcAspRS_like_N"/>
    <property type="match status" value="1"/>
</dbReference>
<evidence type="ECO:0000313" key="11">
    <source>
        <dbReference type="EMBL" id="PIY91089.1"/>
    </source>
</evidence>
<dbReference type="GO" id="GO:0004815">
    <property type="term" value="F:aspartate-tRNA ligase activity"/>
    <property type="evidence" value="ECO:0007669"/>
    <property type="project" value="UniProtKB-UniRule"/>
</dbReference>
<comment type="caution">
    <text evidence="11">The sequence shown here is derived from an EMBL/GenBank/DDBJ whole genome shotgun (WGS) entry which is preliminary data.</text>
</comment>
<dbReference type="AlphaFoldDB" id="A0A2M7R8F9"/>
<dbReference type="Gene3D" id="2.40.50.140">
    <property type="entry name" value="Nucleic acid-binding proteins"/>
    <property type="match status" value="1"/>
</dbReference>
<comment type="similarity">
    <text evidence="2 9">Belongs to the class-II aminoacyl-tRNA synthetase family. Type 2 subfamily.</text>
</comment>
<feature type="binding site" evidence="9">
    <location>
        <position position="355"/>
    </location>
    <ligand>
        <name>ATP</name>
        <dbReference type="ChEBI" id="CHEBI:30616"/>
    </ligand>
</feature>
<dbReference type="InterPro" id="IPR045864">
    <property type="entry name" value="aa-tRNA-synth_II/BPL/LPL"/>
</dbReference>
<accession>A0A2M7R8F9</accession>
<dbReference type="Proteomes" id="UP000230055">
    <property type="component" value="Unassembled WGS sequence"/>
</dbReference>
<comment type="function">
    <text evidence="9">Catalyzes the attachment of L-aspartate to tRNA(Asp) in a two-step reaction: L-aspartate is first activated by ATP to form Asp-AMP and then transferred to the acceptor end of tRNA(Asp).</text>
</comment>
<dbReference type="InterPro" id="IPR006195">
    <property type="entry name" value="aa-tRNA-synth_II"/>
</dbReference>
<sequence length="442" mass="51723">MKRILNTETVKHIGEKVRVCGWVQTVRSHGKIVFLDLRDRSGVLQVVSDPKLIEGVREEYVLEVEGEIKKRPIEMINPKLETGEIELRAEKIKILTKSKSLPFELRDLKLSLPKLLDYRPLTLRNKKIKAIFKIQEEMIYSFRKTLKKLGFFEFQAPTIVPVATEGGAEVFHIDYYDKDAYLAQSPQLYKQILVGAFERVFCVTHAYRAEPSVTTRHLSEYISLDLEMGFIDSWQELMKTCEILMRNIFLDIGKNCQNELKLFRVEVPKIKKIPQIKLREAQKIIFERTGRDHRKEPDLDPKDEKEICNFSKEKYNSELIFVTHFPAKKRPFYTYPDPENPEYTLSFDLIFRGLEIVTGGQRIHEYKMLLENIKKFGLKKKGFNFYLQAFKYGMPPEGGFALGAERIVKQILNLENIREASLFPRDMGRIDQRLAVSKVKKY</sequence>
<dbReference type="Pfam" id="PF00152">
    <property type="entry name" value="tRNA-synt_2"/>
    <property type="match status" value="1"/>
</dbReference>
<keyword evidence="4 9" id="KW-0436">Ligase</keyword>
<dbReference type="NCBIfam" id="TIGR00458">
    <property type="entry name" value="aspS_nondisc"/>
    <property type="match status" value="1"/>
</dbReference>
<dbReference type="PRINTS" id="PR01042">
    <property type="entry name" value="TRNASYNTHASP"/>
</dbReference>
<dbReference type="EC" id="6.1.1.12" evidence="9"/>
<dbReference type="InterPro" id="IPR004365">
    <property type="entry name" value="NA-bd_OB_tRNA"/>
</dbReference>
<feature type="binding site" evidence="9">
    <location>
        <begin position="216"/>
        <end position="218"/>
    </location>
    <ligand>
        <name>ATP</name>
        <dbReference type="ChEBI" id="CHEBI:30616"/>
    </ligand>
</feature>
<evidence type="ECO:0000256" key="1">
    <source>
        <dbReference type="ARBA" id="ARBA00004496"/>
    </source>
</evidence>
<dbReference type="InterPro" id="IPR047089">
    <property type="entry name" value="Asp-tRNA-ligase_1_N"/>
</dbReference>
<evidence type="ECO:0000259" key="10">
    <source>
        <dbReference type="PROSITE" id="PS50862"/>
    </source>
</evidence>
<dbReference type="GO" id="GO:0005524">
    <property type="term" value="F:ATP binding"/>
    <property type="evidence" value="ECO:0007669"/>
    <property type="project" value="UniProtKB-UniRule"/>
</dbReference>
<evidence type="ECO:0000313" key="12">
    <source>
        <dbReference type="Proteomes" id="UP000230055"/>
    </source>
</evidence>
<evidence type="ECO:0000256" key="8">
    <source>
        <dbReference type="ARBA" id="ARBA00023146"/>
    </source>
</evidence>
<evidence type="ECO:0000256" key="7">
    <source>
        <dbReference type="ARBA" id="ARBA00022917"/>
    </source>
</evidence>
<organism evidence="11 12">
    <name type="scientific">Candidatus Nealsonbacteria bacterium CG_4_10_14_0_8_um_filter_35_10</name>
    <dbReference type="NCBI Taxonomy" id="1974683"/>
    <lineage>
        <taxon>Bacteria</taxon>
        <taxon>Candidatus Nealsoniibacteriota</taxon>
    </lineage>
</organism>
<reference evidence="12" key="1">
    <citation type="submission" date="2017-09" db="EMBL/GenBank/DDBJ databases">
        <title>Depth-based differentiation of microbial function through sediment-hosted aquifers and enrichment of novel symbionts in the deep terrestrial subsurface.</title>
        <authorList>
            <person name="Probst A.J."/>
            <person name="Ladd B."/>
            <person name="Jarett J.K."/>
            <person name="Geller-Mcgrath D.E."/>
            <person name="Sieber C.M.K."/>
            <person name="Emerson J.B."/>
            <person name="Anantharaman K."/>
            <person name="Thomas B.C."/>
            <person name="Malmstrom R."/>
            <person name="Stieglmeier M."/>
            <person name="Klingl A."/>
            <person name="Woyke T."/>
            <person name="Ryan C.M."/>
            <person name="Banfield J.F."/>
        </authorList>
    </citation>
    <scope>NUCLEOTIDE SEQUENCE [LARGE SCALE GENOMIC DNA]</scope>
</reference>
<evidence type="ECO:0000256" key="6">
    <source>
        <dbReference type="ARBA" id="ARBA00022840"/>
    </source>
</evidence>
<protein>
    <recommendedName>
        <fullName evidence="9">Aspartate--tRNA ligase</fullName>
        <ecNumber evidence="9">6.1.1.12</ecNumber>
    </recommendedName>
    <alternativeName>
        <fullName evidence="9">Aspartyl-tRNA synthetase</fullName>
        <shortName evidence="9">AspRS</shortName>
    </alternativeName>
</protein>
<dbReference type="GO" id="GO:0017101">
    <property type="term" value="C:aminoacyl-tRNA synthetase multienzyme complex"/>
    <property type="evidence" value="ECO:0007669"/>
    <property type="project" value="TreeGrafter"/>
</dbReference>
<proteinExistence type="inferred from homology"/>
<dbReference type="InterPro" id="IPR002312">
    <property type="entry name" value="Asp/Asn-tRNA-synth_IIb"/>
</dbReference>
<evidence type="ECO:0000256" key="5">
    <source>
        <dbReference type="ARBA" id="ARBA00022741"/>
    </source>
</evidence>
<keyword evidence="3 9" id="KW-0963">Cytoplasm</keyword>
<feature type="region of interest" description="Aspartate" evidence="9">
    <location>
        <begin position="187"/>
        <end position="190"/>
    </location>
</feature>
<dbReference type="PANTHER" id="PTHR43450">
    <property type="entry name" value="ASPARTYL-TRNA SYNTHETASE"/>
    <property type="match status" value="1"/>
</dbReference>
<dbReference type="Gene3D" id="3.30.930.10">
    <property type="entry name" value="Bira Bifunctional Protein, Domain 2"/>
    <property type="match status" value="1"/>
</dbReference>
<dbReference type="GO" id="GO:0005829">
    <property type="term" value="C:cytosol"/>
    <property type="evidence" value="ECO:0007669"/>
    <property type="project" value="TreeGrafter"/>
</dbReference>
<dbReference type="GO" id="GO:0006422">
    <property type="term" value="P:aspartyl-tRNA aminoacylation"/>
    <property type="evidence" value="ECO:0007669"/>
    <property type="project" value="UniProtKB-UniRule"/>
</dbReference>
<feature type="binding site" evidence="9">
    <location>
        <position position="208"/>
    </location>
    <ligand>
        <name>L-aspartate</name>
        <dbReference type="ChEBI" id="CHEBI:29991"/>
    </ligand>
</feature>
<evidence type="ECO:0000256" key="4">
    <source>
        <dbReference type="ARBA" id="ARBA00022598"/>
    </source>
</evidence>
<comment type="subcellular location">
    <subcellularLocation>
        <location evidence="1 9">Cytoplasm</location>
    </subcellularLocation>
</comment>
<keyword evidence="5 9" id="KW-0547">Nucleotide-binding</keyword>
<dbReference type="FunFam" id="3.30.930.10:FF:000038">
    <property type="entry name" value="Aspartate--tRNA ligase"/>
    <property type="match status" value="1"/>
</dbReference>
<keyword evidence="8 9" id="KW-0030">Aminoacyl-tRNA synthetase</keyword>
<feature type="binding site" evidence="9">
    <location>
        <begin position="403"/>
        <end position="406"/>
    </location>
    <ligand>
        <name>ATP</name>
        <dbReference type="ChEBI" id="CHEBI:30616"/>
    </ligand>
</feature>
<comment type="subunit">
    <text evidence="9">Homodimer.</text>
</comment>